<protein>
    <submittedName>
        <fullName evidence="1">Uncharacterized protein</fullName>
    </submittedName>
</protein>
<organism evidence="1 2">
    <name type="scientific">Xenorhabdus poinarii G6</name>
    <dbReference type="NCBI Taxonomy" id="1354304"/>
    <lineage>
        <taxon>Bacteria</taxon>
        <taxon>Pseudomonadati</taxon>
        <taxon>Pseudomonadota</taxon>
        <taxon>Gammaproteobacteria</taxon>
        <taxon>Enterobacterales</taxon>
        <taxon>Morganellaceae</taxon>
        <taxon>Xenorhabdus</taxon>
    </lineage>
</organism>
<name>A0A068R132_9GAMM</name>
<gene>
    <name evidence="1" type="ORF">XPG1_1362</name>
</gene>
<dbReference type="HOGENOM" id="CLU_2978297_0_0_6"/>
<evidence type="ECO:0000313" key="1">
    <source>
        <dbReference type="EMBL" id="CDG21017.1"/>
    </source>
</evidence>
<reference evidence="1 2" key="1">
    <citation type="submission" date="2013-07" db="EMBL/GenBank/DDBJ databases">
        <authorList>
            <person name="Genoscope - CEA"/>
        </authorList>
    </citation>
    <scope>NUCLEOTIDE SEQUENCE [LARGE SCALE GENOMIC DNA]</scope>
    <source>
        <strain evidence="1 2">G6</strain>
    </source>
</reference>
<keyword evidence="2" id="KW-1185">Reference proteome</keyword>
<dbReference type="AlphaFoldDB" id="A0A068R132"/>
<accession>A0A068R132</accession>
<sequence>MRCGHRCPAHQATIVLGGPHQQRDVTKMPGTFGTHSSGTTAEFETTLSIVSCGYTCLE</sequence>
<proteinExistence type="predicted"/>
<dbReference type="Proteomes" id="UP000032735">
    <property type="component" value="Chromosome"/>
</dbReference>
<dbReference type="KEGG" id="xpo:XPG1_1362"/>
<dbReference type="EMBL" id="FO704551">
    <property type="protein sequence ID" value="CDG21017.1"/>
    <property type="molecule type" value="Genomic_DNA"/>
</dbReference>
<evidence type="ECO:0000313" key="2">
    <source>
        <dbReference type="Proteomes" id="UP000032735"/>
    </source>
</evidence>